<accession>A0A317MVR4</accession>
<evidence type="ECO:0000256" key="1">
    <source>
        <dbReference type="SAM" id="SignalP"/>
    </source>
</evidence>
<dbReference type="AlphaFoldDB" id="A0A317MVR4"/>
<evidence type="ECO:0008006" key="4">
    <source>
        <dbReference type="Google" id="ProtNLM"/>
    </source>
</evidence>
<sequence length="398" mass="42654">MKRWLIAGVLLSCITSVLQAKDLFVVGLSVDSAAEVRTPYDNVDDMFDALTNEGMQKVVPAYTDMSAASAALYVRGLPAEASYAAGSTTLRFRVPSLGIDESFTGTSRDDSKKLFEDYVKHNGNDILTRMLHELARVSPVDPVAGNPSSLMAQMGAQDFSVAMSDAGGNGPGGLGTIGLAFQRYSLGGFDTNVTTLPLGYSFDIGNGYRLQLSTPIYRVDTQDTVSYGGSIGAALRVPLSSAWVLTPALRFGAVGSADQGAAAGMFSGSLTSRYVWSLGGMDLGMTNQVGMYQSRSVNIGDYDADYDLSNRSLKNGFDLNGELGDTFLGKGAHWQAWIIDTRFYGDELYANSWQEYGVAVGTRVQAGQLVYDNLQLGLSYTHGENDVSGVKLNVGYRF</sequence>
<keyword evidence="1" id="KW-0732">Signal</keyword>
<protein>
    <recommendedName>
        <fullName evidence="4">Autotransporter-like protein</fullName>
    </recommendedName>
</protein>
<organism evidence="2 3">
    <name type="scientific">Plasticicumulans acidivorans</name>
    <dbReference type="NCBI Taxonomy" id="886464"/>
    <lineage>
        <taxon>Bacteria</taxon>
        <taxon>Pseudomonadati</taxon>
        <taxon>Pseudomonadota</taxon>
        <taxon>Gammaproteobacteria</taxon>
        <taxon>Candidatus Competibacteraceae</taxon>
        <taxon>Plasticicumulans</taxon>
    </lineage>
</organism>
<dbReference type="EMBL" id="QGTJ01000004">
    <property type="protein sequence ID" value="PWV62395.1"/>
    <property type="molecule type" value="Genomic_DNA"/>
</dbReference>
<comment type="caution">
    <text evidence="2">The sequence shown here is derived from an EMBL/GenBank/DDBJ whole genome shotgun (WGS) entry which is preliminary data.</text>
</comment>
<name>A0A317MVR4_9GAMM</name>
<keyword evidence="3" id="KW-1185">Reference proteome</keyword>
<reference evidence="2 3" key="1">
    <citation type="submission" date="2018-05" db="EMBL/GenBank/DDBJ databases">
        <title>Genomic Encyclopedia of Type Strains, Phase IV (KMG-IV): sequencing the most valuable type-strain genomes for metagenomic binning, comparative biology and taxonomic classification.</title>
        <authorList>
            <person name="Goeker M."/>
        </authorList>
    </citation>
    <scope>NUCLEOTIDE SEQUENCE [LARGE SCALE GENOMIC DNA]</scope>
    <source>
        <strain evidence="2 3">DSM 23606</strain>
    </source>
</reference>
<evidence type="ECO:0000313" key="3">
    <source>
        <dbReference type="Proteomes" id="UP000246569"/>
    </source>
</evidence>
<gene>
    <name evidence="2" type="ORF">C7443_104190</name>
</gene>
<dbReference type="Proteomes" id="UP000246569">
    <property type="component" value="Unassembled WGS sequence"/>
</dbReference>
<proteinExistence type="predicted"/>
<feature type="chain" id="PRO_5016264808" description="Autotransporter-like protein" evidence="1">
    <location>
        <begin position="21"/>
        <end position="398"/>
    </location>
</feature>
<feature type="signal peptide" evidence="1">
    <location>
        <begin position="1"/>
        <end position="20"/>
    </location>
</feature>
<evidence type="ECO:0000313" key="2">
    <source>
        <dbReference type="EMBL" id="PWV62395.1"/>
    </source>
</evidence>